<evidence type="ECO:0000313" key="2">
    <source>
        <dbReference type="Proteomes" id="UP000004508"/>
    </source>
</evidence>
<reference evidence="1 2" key="1">
    <citation type="journal article" date="2011" name="Stand. Genomic Sci.">
        <title>Non-contiguous finished genome sequence and contextual data of the filamentous soil bacterium Ktedonobacter racemifer type strain (SOSP1-21).</title>
        <authorList>
            <person name="Chang Y.J."/>
            <person name="Land M."/>
            <person name="Hauser L."/>
            <person name="Chertkov O."/>
            <person name="Del Rio T.G."/>
            <person name="Nolan M."/>
            <person name="Copeland A."/>
            <person name="Tice H."/>
            <person name="Cheng J.F."/>
            <person name="Lucas S."/>
            <person name="Han C."/>
            <person name="Goodwin L."/>
            <person name="Pitluck S."/>
            <person name="Ivanova N."/>
            <person name="Ovchinikova G."/>
            <person name="Pati A."/>
            <person name="Chen A."/>
            <person name="Palaniappan K."/>
            <person name="Mavromatis K."/>
            <person name="Liolios K."/>
            <person name="Brettin T."/>
            <person name="Fiebig A."/>
            <person name="Rohde M."/>
            <person name="Abt B."/>
            <person name="Goker M."/>
            <person name="Detter J.C."/>
            <person name="Woyke T."/>
            <person name="Bristow J."/>
            <person name="Eisen J.A."/>
            <person name="Markowitz V."/>
            <person name="Hugenholtz P."/>
            <person name="Kyrpides N.C."/>
            <person name="Klenk H.P."/>
            <person name="Lapidus A."/>
        </authorList>
    </citation>
    <scope>NUCLEOTIDE SEQUENCE [LARGE SCALE GENOMIC DNA]</scope>
    <source>
        <strain evidence="2">DSM 44963</strain>
    </source>
</reference>
<dbReference type="OrthoDB" id="173028at2"/>
<dbReference type="InParanoid" id="D6TLC6"/>
<dbReference type="AlphaFoldDB" id="D6TLC6"/>
<dbReference type="EMBL" id="ADVG01000002">
    <property type="protein sequence ID" value="EFH86576.1"/>
    <property type="molecule type" value="Genomic_DNA"/>
</dbReference>
<dbReference type="RefSeq" id="WP_007911019.1">
    <property type="nucleotide sequence ID" value="NZ_ADVG01000002.1"/>
</dbReference>
<name>D6TLC6_KTERA</name>
<gene>
    <name evidence="1" type="ORF">Krac_7879</name>
</gene>
<organism evidence="1 2">
    <name type="scientific">Ktedonobacter racemifer DSM 44963</name>
    <dbReference type="NCBI Taxonomy" id="485913"/>
    <lineage>
        <taxon>Bacteria</taxon>
        <taxon>Bacillati</taxon>
        <taxon>Chloroflexota</taxon>
        <taxon>Ktedonobacteria</taxon>
        <taxon>Ktedonobacterales</taxon>
        <taxon>Ktedonobacteraceae</taxon>
        <taxon>Ktedonobacter</taxon>
    </lineage>
</organism>
<dbReference type="Proteomes" id="UP000004508">
    <property type="component" value="Unassembled WGS sequence"/>
</dbReference>
<proteinExistence type="predicted"/>
<evidence type="ECO:0000313" key="1">
    <source>
        <dbReference type="EMBL" id="EFH86576.1"/>
    </source>
</evidence>
<comment type="caution">
    <text evidence="1">The sequence shown here is derived from an EMBL/GenBank/DDBJ whole genome shotgun (WGS) entry which is preliminary data.</text>
</comment>
<keyword evidence="2" id="KW-1185">Reference proteome</keyword>
<dbReference type="STRING" id="485913.Krac_7879"/>
<protein>
    <submittedName>
        <fullName evidence="1">Uncharacterized protein</fullName>
    </submittedName>
</protein>
<accession>D6TLC6</accession>
<sequence length="111" mass="12687">MSGLVPYSFETLEDVVSSEMPMLIIEQGVYQGVHFTVAVERLDWLLGKIKAWFANRDEVILVATGRSGKGNLGFIILEWEYCHIDPLFLAILEDEELVEDYSVYARTEEVE</sequence>